<protein>
    <submittedName>
        <fullName evidence="1">Uncharacterized protein</fullName>
    </submittedName>
</protein>
<dbReference type="AlphaFoldDB" id="C0BTF9"/>
<name>C0BTF9_BIFPS</name>
<evidence type="ECO:0000313" key="1">
    <source>
        <dbReference type="EMBL" id="EEG70660.1"/>
    </source>
</evidence>
<evidence type="ECO:0000313" key="2">
    <source>
        <dbReference type="Proteomes" id="UP000003875"/>
    </source>
</evidence>
<dbReference type="Proteomes" id="UP000003875">
    <property type="component" value="Unassembled WGS sequence"/>
</dbReference>
<comment type="caution">
    <text evidence="1">The sequence shown here is derived from an EMBL/GenBank/DDBJ whole genome shotgun (WGS) entry which is preliminary data.</text>
</comment>
<reference evidence="1 2" key="1">
    <citation type="submission" date="2009-02" db="EMBL/GenBank/DDBJ databases">
        <title>Draft genome sequence of Bifidobacterium pseudocatenulatum (DSM 20438).</title>
        <authorList>
            <person name="Sudarsanam P."/>
            <person name="Ley R."/>
            <person name="Guruge J."/>
            <person name="Turnbaugh P.J."/>
            <person name="Mahowald M."/>
            <person name="Liep D."/>
            <person name="Gordon J."/>
        </authorList>
    </citation>
    <scope>NUCLEOTIDE SEQUENCE [LARGE SCALE GENOMIC DNA]</scope>
    <source>
        <strain evidence="1 2">DSM 20438</strain>
    </source>
</reference>
<sequence length="51" mass="5168">MVRGAGANDTTGIPTDIAPGASCCHMPCRSTFASPLLSSPYGRHPLSNHGG</sequence>
<accession>C0BTF9</accession>
<reference evidence="1 2" key="2">
    <citation type="submission" date="2009-02" db="EMBL/GenBank/DDBJ databases">
        <authorList>
            <person name="Fulton L."/>
            <person name="Clifton S."/>
            <person name="Fulton B."/>
            <person name="Xu J."/>
            <person name="Minx P."/>
            <person name="Pepin K.H."/>
            <person name="Johnson M."/>
            <person name="Bhonagiri V."/>
            <person name="Nash W.E."/>
            <person name="Mardis E.R."/>
            <person name="Wilson R.K."/>
        </authorList>
    </citation>
    <scope>NUCLEOTIDE SEQUENCE [LARGE SCALE GENOMIC DNA]</scope>
    <source>
        <strain evidence="1 2">DSM 20438</strain>
    </source>
</reference>
<proteinExistence type="predicted"/>
<organism evidence="1 2">
    <name type="scientific">Bifidobacterium pseudocatenulatum DSM 20438 = JCM 1200 = LMG 10505</name>
    <dbReference type="NCBI Taxonomy" id="547043"/>
    <lineage>
        <taxon>Bacteria</taxon>
        <taxon>Bacillati</taxon>
        <taxon>Actinomycetota</taxon>
        <taxon>Actinomycetes</taxon>
        <taxon>Bifidobacteriales</taxon>
        <taxon>Bifidobacteriaceae</taxon>
        <taxon>Bifidobacterium</taxon>
    </lineage>
</organism>
<gene>
    <name evidence="1" type="ORF">BIFPSEUDO_03683</name>
</gene>
<dbReference type="EMBL" id="ABXX02000003">
    <property type="protein sequence ID" value="EEG70660.1"/>
    <property type="molecule type" value="Genomic_DNA"/>
</dbReference>